<evidence type="ECO:0000259" key="3">
    <source>
        <dbReference type="Pfam" id="PF03446"/>
    </source>
</evidence>
<dbReference type="InterPro" id="IPR029154">
    <property type="entry name" value="HIBADH-like_NADP-bd"/>
</dbReference>
<dbReference type="InterPro" id="IPR008927">
    <property type="entry name" value="6-PGluconate_DH-like_C_sf"/>
</dbReference>
<evidence type="ECO:0000256" key="1">
    <source>
        <dbReference type="ARBA" id="ARBA00023002"/>
    </source>
</evidence>
<dbReference type="Gene3D" id="3.40.50.720">
    <property type="entry name" value="NAD(P)-binding Rossmann-like Domain"/>
    <property type="match status" value="1"/>
</dbReference>
<proteinExistence type="predicted"/>
<dbReference type="EMBL" id="WTVR01000025">
    <property type="protein sequence ID" value="NMF89546.1"/>
    <property type="molecule type" value="Genomic_DNA"/>
</dbReference>
<sequence length="292" mass="29927">MTTIAFAGLGAMGLPMARNLLARGHRVRGIDINPGALDALAAAGGERTPGAAAAAEGADVLILMVINAAQAEQVLFADGALQALPEGGIVCLMATCPPGAVARIAERVDAAGRRFVDAPVSGGTAGAIAASLTIMAACERESFKTMQPVFQAIGQRIFHVGERPGQGATVKTVNQLLCGVHIAVVAEAFSLAAKAGVDLDVLLEIMGGSAASSWMLKDRGPRMLQAEPEVSSAVDIFVKDLGIVLEAGREAKAALPIAAVAHQMFLATSGRGEGRADDSQVIRSYHRLNGLT</sequence>
<evidence type="ECO:0000259" key="4">
    <source>
        <dbReference type="Pfam" id="PF14833"/>
    </source>
</evidence>
<evidence type="ECO:0000313" key="5">
    <source>
        <dbReference type="EMBL" id="NMF89546.1"/>
    </source>
</evidence>
<name>A0ABX1MT89_9RHOO</name>
<reference evidence="5 6" key="1">
    <citation type="submission" date="2019-12" db="EMBL/GenBank/DDBJ databases">
        <title>Comparative genomics gives insights into the taxonomy of the Azoarcus-Aromatoleum group and reveals separate origins of nif in the plant-associated Azoarcus and non-plant-associated Aromatoleum sub-groups.</title>
        <authorList>
            <person name="Lafos M."/>
            <person name="Maluk M."/>
            <person name="Batista M."/>
            <person name="Junghare M."/>
            <person name="Carmona M."/>
            <person name="Faoro H."/>
            <person name="Cruz L.M."/>
            <person name="Battistoni F."/>
            <person name="De Souza E."/>
            <person name="Pedrosa F."/>
            <person name="Chen W.-M."/>
            <person name="Poole P.S."/>
            <person name="Dixon R.A."/>
            <person name="James E.K."/>
        </authorList>
    </citation>
    <scope>NUCLEOTIDE SEQUENCE [LARGE SCALE GENOMIC DNA]</scope>
    <source>
        <strain evidence="5 6">ToN1</strain>
    </source>
</reference>
<dbReference type="InterPro" id="IPR013328">
    <property type="entry name" value="6PGD_dom2"/>
</dbReference>
<dbReference type="InterPro" id="IPR036291">
    <property type="entry name" value="NAD(P)-bd_dom_sf"/>
</dbReference>
<feature type="domain" description="3-hydroxyisobutyrate dehydrogenase-like NAD-binding" evidence="4">
    <location>
        <begin position="165"/>
        <end position="284"/>
    </location>
</feature>
<dbReference type="InterPro" id="IPR006115">
    <property type="entry name" value="6PGDH_NADP-bd"/>
</dbReference>
<dbReference type="Pfam" id="PF14833">
    <property type="entry name" value="NAD_binding_11"/>
    <property type="match status" value="1"/>
</dbReference>
<gene>
    <name evidence="5" type="ORF">GPA26_13810</name>
</gene>
<organism evidence="5 6">
    <name type="scientific">Aromatoleum petrolei</name>
    <dbReference type="NCBI Taxonomy" id="76116"/>
    <lineage>
        <taxon>Bacteria</taxon>
        <taxon>Pseudomonadati</taxon>
        <taxon>Pseudomonadota</taxon>
        <taxon>Betaproteobacteria</taxon>
        <taxon>Rhodocyclales</taxon>
        <taxon>Rhodocyclaceae</taxon>
        <taxon>Aromatoleum</taxon>
    </lineage>
</organism>
<evidence type="ECO:0000313" key="6">
    <source>
        <dbReference type="Proteomes" id="UP000652074"/>
    </source>
</evidence>
<dbReference type="SUPFAM" id="SSF48179">
    <property type="entry name" value="6-phosphogluconate dehydrogenase C-terminal domain-like"/>
    <property type="match status" value="1"/>
</dbReference>
<dbReference type="RefSeq" id="WP_169206917.1">
    <property type="nucleotide sequence ID" value="NZ_CP059560.1"/>
</dbReference>
<dbReference type="Proteomes" id="UP000652074">
    <property type="component" value="Unassembled WGS sequence"/>
</dbReference>
<comment type="caution">
    <text evidence="5">The sequence shown here is derived from an EMBL/GenBank/DDBJ whole genome shotgun (WGS) entry which is preliminary data.</text>
</comment>
<accession>A0ABX1MT89</accession>
<dbReference type="PANTHER" id="PTHR43060">
    <property type="entry name" value="3-HYDROXYISOBUTYRATE DEHYDROGENASE-LIKE 1, MITOCHONDRIAL-RELATED"/>
    <property type="match status" value="1"/>
</dbReference>
<keyword evidence="1" id="KW-0560">Oxidoreductase</keyword>
<feature type="domain" description="6-phosphogluconate dehydrogenase NADP-binding" evidence="3">
    <location>
        <begin position="3"/>
        <end position="161"/>
    </location>
</feature>
<keyword evidence="2" id="KW-0520">NAD</keyword>
<keyword evidence="6" id="KW-1185">Reference proteome</keyword>
<dbReference type="Pfam" id="PF03446">
    <property type="entry name" value="NAD_binding_2"/>
    <property type="match status" value="1"/>
</dbReference>
<dbReference type="Gene3D" id="1.10.1040.10">
    <property type="entry name" value="N-(1-d-carboxylethyl)-l-norvaline Dehydrogenase, domain 2"/>
    <property type="match status" value="1"/>
</dbReference>
<dbReference type="SUPFAM" id="SSF51735">
    <property type="entry name" value="NAD(P)-binding Rossmann-fold domains"/>
    <property type="match status" value="1"/>
</dbReference>
<evidence type="ECO:0000256" key="2">
    <source>
        <dbReference type="ARBA" id="ARBA00023027"/>
    </source>
</evidence>
<protein>
    <submittedName>
        <fullName evidence="5">NAD-binding protein</fullName>
    </submittedName>
</protein>
<dbReference type="PANTHER" id="PTHR43060:SF15">
    <property type="entry name" value="3-HYDROXYISOBUTYRATE DEHYDROGENASE-LIKE 1, MITOCHONDRIAL-RELATED"/>
    <property type="match status" value="1"/>
</dbReference>
<dbReference type="PIRSF" id="PIRSF000103">
    <property type="entry name" value="HIBADH"/>
    <property type="match status" value="1"/>
</dbReference>
<dbReference type="InterPro" id="IPR015815">
    <property type="entry name" value="HIBADH-related"/>
</dbReference>